<feature type="chain" id="PRO_5038459654" description="Cell wall hydrolase SleB domain-containing protein" evidence="1">
    <location>
        <begin position="27"/>
        <end position="190"/>
    </location>
</feature>
<dbReference type="OrthoDB" id="7671932at2"/>
<reference evidence="2 3" key="1">
    <citation type="submission" date="2019-07" db="EMBL/GenBank/DDBJ databases">
        <title>Lentzea xizangensis sp. nov., isolated from Qinghai-Tibetan Plateau Soils.</title>
        <authorList>
            <person name="Huang J."/>
        </authorList>
    </citation>
    <scope>NUCLEOTIDE SEQUENCE [LARGE SCALE GENOMIC DNA]</scope>
    <source>
        <strain evidence="2 3">FXJ1.1311</strain>
    </source>
</reference>
<evidence type="ECO:0008006" key="4">
    <source>
        <dbReference type="Google" id="ProtNLM"/>
    </source>
</evidence>
<gene>
    <name evidence="2" type="ORF">FKR81_22835</name>
</gene>
<proteinExistence type="predicted"/>
<feature type="signal peptide" evidence="1">
    <location>
        <begin position="1"/>
        <end position="26"/>
    </location>
</feature>
<keyword evidence="3" id="KW-1185">Reference proteome</keyword>
<dbReference type="AlphaFoldDB" id="A0A563EQV9"/>
<dbReference type="EMBL" id="VOBR01000014">
    <property type="protein sequence ID" value="TWP50061.1"/>
    <property type="molecule type" value="Genomic_DNA"/>
</dbReference>
<evidence type="ECO:0000313" key="2">
    <source>
        <dbReference type="EMBL" id="TWP50061.1"/>
    </source>
</evidence>
<comment type="caution">
    <text evidence="2">The sequence shown here is derived from an EMBL/GenBank/DDBJ whole genome shotgun (WGS) entry which is preliminary data.</text>
</comment>
<sequence length="190" mass="20582">MRIRIAALVLAIAIAGTGLTSTGADAGADLGCPAFATPDDEVLVEQLAERMTGLMRTHLRPATVACARAVVLTVEFRGLPEHAATIAITTAIVETYVRNLDHGHGSSVGLFQQINSWGTFEERTDPVWATDAFLEEMVQLYPDDSWTSPPVGEVCQEVQRSGYPERYEPEAGDGRTIARALWRSTAAPER</sequence>
<organism evidence="2 3">
    <name type="scientific">Lentzea tibetensis</name>
    <dbReference type="NCBI Taxonomy" id="2591470"/>
    <lineage>
        <taxon>Bacteria</taxon>
        <taxon>Bacillati</taxon>
        <taxon>Actinomycetota</taxon>
        <taxon>Actinomycetes</taxon>
        <taxon>Pseudonocardiales</taxon>
        <taxon>Pseudonocardiaceae</taxon>
        <taxon>Lentzea</taxon>
    </lineage>
</organism>
<accession>A0A563EQV9</accession>
<dbReference type="Proteomes" id="UP000316639">
    <property type="component" value="Unassembled WGS sequence"/>
</dbReference>
<evidence type="ECO:0000256" key="1">
    <source>
        <dbReference type="SAM" id="SignalP"/>
    </source>
</evidence>
<protein>
    <recommendedName>
        <fullName evidence="4">Cell wall hydrolase SleB domain-containing protein</fullName>
    </recommendedName>
</protein>
<keyword evidence="1" id="KW-0732">Signal</keyword>
<dbReference type="RefSeq" id="WP_146354161.1">
    <property type="nucleotide sequence ID" value="NZ_VOBR01000014.1"/>
</dbReference>
<name>A0A563EQV9_9PSEU</name>
<evidence type="ECO:0000313" key="3">
    <source>
        <dbReference type="Proteomes" id="UP000316639"/>
    </source>
</evidence>